<gene>
    <name evidence="2" type="ORF">KIPB_011509</name>
</gene>
<evidence type="ECO:0000313" key="2">
    <source>
        <dbReference type="EMBL" id="GCA63717.1"/>
    </source>
</evidence>
<sequence>MTRREQREPTLLPPPEDVLERPAADTSRDGETVPRASCPTPEAQPVSPAPFPYPEAAPTRSPPRTPEMTPERESEERARLEAEEEAAQ</sequence>
<accession>A0A391NQK1</accession>
<keyword evidence="3" id="KW-1185">Reference proteome</keyword>
<reference evidence="2 3" key="1">
    <citation type="journal article" date="2018" name="PLoS ONE">
        <title>The draft genome of Kipferlia bialata reveals reductive genome evolution in fornicate parasites.</title>
        <authorList>
            <person name="Tanifuji G."/>
            <person name="Takabayashi S."/>
            <person name="Kume K."/>
            <person name="Takagi M."/>
            <person name="Nakayama T."/>
            <person name="Kamikawa R."/>
            <person name="Inagaki Y."/>
            <person name="Hashimoto T."/>
        </authorList>
    </citation>
    <scope>NUCLEOTIDE SEQUENCE [LARGE SCALE GENOMIC DNA]</scope>
    <source>
        <strain evidence="2">NY0173</strain>
    </source>
</reference>
<feature type="compositionally biased region" description="Basic and acidic residues" evidence="1">
    <location>
        <begin position="18"/>
        <end position="32"/>
    </location>
</feature>
<feature type="compositionally biased region" description="Pro residues" evidence="1">
    <location>
        <begin position="47"/>
        <end position="65"/>
    </location>
</feature>
<proteinExistence type="predicted"/>
<evidence type="ECO:0000256" key="1">
    <source>
        <dbReference type="SAM" id="MobiDB-lite"/>
    </source>
</evidence>
<dbReference type="Proteomes" id="UP000265618">
    <property type="component" value="Unassembled WGS sequence"/>
</dbReference>
<dbReference type="EMBL" id="BDIP01004701">
    <property type="protein sequence ID" value="GCA63717.1"/>
    <property type="molecule type" value="Genomic_DNA"/>
</dbReference>
<dbReference type="AlphaFoldDB" id="A0A391NQK1"/>
<feature type="compositionally biased region" description="Basic and acidic residues" evidence="1">
    <location>
        <begin position="69"/>
        <end position="81"/>
    </location>
</feature>
<evidence type="ECO:0000313" key="3">
    <source>
        <dbReference type="Proteomes" id="UP000265618"/>
    </source>
</evidence>
<name>A0A391NQK1_9EUKA</name>
<protein>
    <submittedName>
        <fullName evidence="2">Uncharacterized protein</fullName>
    </submittedName>
</protein>
<organism evidence="2 3">
    <name type="scientific">Kipferlia bialata</name>
    <dbReference type="NCBI Taxonomy" id="797122"/>
    <lineage>
        <taxon>Eukaryota</taxon>
        <taxon>Metamonada</taxon>
        <taxon>Carpediemonas-like organisms</taxon>
        <taxon>Kipferlia</taxon>
    </lineage>
</organism>
<comment type="caution">
    <text evidence="2">The sequence shown here is derived from an EMBL/GenBank/DDBJ whole genome shotgun (WGS) entry which is preliminary data.</text>
</comment>
<feature type="non-terminal residue" evidence="2">
    <location>
        <position position="1"/>
    </location>
</feature>
<feature type="region of interest" description="Disordered" evidence="1">
    <location>
        <begin position="1"/>
        <end position="88"/>
    </location>
</feature>